<dbReference type="EMBL" id="JBGNUJ010000008">
    <property type="protein sequence ID" value="KAL3956505.1"/>
    <property type="molecule type" value="Genomic_DNA"/>
</dbReference>
<evidence type="ECO:0000313" key="2">
    <source>
        <dbReference type="Proteomes" id="UP001638806"/>
    </source>
</evidence>
<accession>A0ACC4DJH3</accession>
<gene>
    <name evidence="1" type="ORF">ACCO45_009351</name>
</gene>
<evidence type="ECO:0000313" key="1">
    <source>
        <dbReference type="EMBL" id="KAL3956505.1"/>
    </source>
</evidence>
<proteinExistence type="predicted"/>
<keyword evidence="2" id="KW-1185">Reference proteome</keyword>
<dbReference type="Proteomes" id="UP001638806">
    <property type="component" value="Unassembled WGS sequence"/>
</dbReference>
<protein>
    <submittedName>
        <fullName evidence="1">Uncharacterized protein</fullName>
    </submittedName>
</protein>
<organism evidence="1 2">
    <name type="scientific">Purpureocillium lilacinum</name>
    <name type="common">Paecilomyces lilacinus</name>
    <dbReference type="NCBI Taxonomy" id="33203"/>
    <lineage>
        <taxon>Eukaryota</taxon>
        <taxon>Fungi</taxon>
        <taxon>Dikarya</taxon>
        <taxon>Ascomycota</taxon>
        <taxon>Pezizomycotina</taxon>
        <taxon>Sordariomycetes</taxon>
        <taxon>Hypocreomycetidae</taxon>
        <taxon>Hypocreales</taxon>
        <taxon>Ophiocordycipitaceae</taxon>
        <taxon>Purpureocillium</taxon>
    </lineage>
</organism>
<comment type="caution">
    <text evidence="1">The sequence shown here is derived from an EMBL/GenBank/DDBJ whole genome shotgun (WGS) entry which is preliminary data.</text>
</comment>
<reference evidence="1" key="1">
    <citation type="submission" date="2024-12" db="EMBL/GenBank/DDBJ databases">
        <title>Comparative genomics and development of molecular markers within Purpureocillium lilacinum and among Purpureocillium species.</title>
        <authorList>
            <person name="Yeh Z.-Y."/>
            <person name="Ni N.-T."/>
            <person name="Lo P.-H."/>
            <person name="Mushyakhwo K."/>
            <person name="Lin C.-F."/>
            <person name="Nai Y.-S."/>
        </authorList>
    </citation>
    <scope>NUCLEOTIDE SEQUENCE</scope>
    <source>
        <strain evidence="1">NCHU-NPUST-175</strain>
    </source>
</reference>
<name>A0ACC4DJH3_PURLI</name>
<sequence length="388" mass="41661">MSLRQKPRQRATLQTAPSRGQQKALQMNRFQAGLTNSPRQRQQRRLVPPRNMTCPAFAPEPRAQEPEQLNSPDDNGVAAANNEKPGSTRQNSASGSAEWSPDRRSTPASTTSNDGTAKRFAVKGALRYFISFLPYIGYHHVLMMLLGVVVITLPLVLAGCTSAGPMQAFRLVSISYATEAPSPKEAMLNATLGSSMLDLSMNETEGTPLVREVQVGYFSICVRLESEDWQCGINGAAVPGRPNISDALGVVDMGHLFRTKTVSPALFIIVILLCAATMIALSTFPGWHEEEDTEGSLREIKPFPSRAVSTLALLSSLLATAVAYVAALWQHTSCAATGTLFESLRYGAVEVHIGAGAAALGWISVFVCAVCGVGMIVMILSIRIVANL</sequence>